<evidence type="ECO:0000256" key="4">
    <source>
        <dbReference type="ARBA" id="ARBA00022989"/>
    </source>
</evidence>
<keyword evidence="2" id="KW-1003">Cell membrane</keyword>
<dbReference type="EMBL" id="DWXO01000077">
    <property type="protein sequence ID" value="HJB80907.1"/>
    <property type="molecule type" value="Genomic_DNA"/>
</dbReference>
<keyword evidence="3 6" id="KW-0812">Transmembrane</keyword>
<name>A0A9D2MMK2_9FIRM</name>
<dbReference type="GO" id="GO:0016020">
    <property type="term" value="C:membrane"/>
    <property type="evidence" value="ECO:0007669"/>
    <property type="project" value="InterPro"/>
</dbReference>
<evidence type="ECO:0000256" key="1">
    <source>
        <dbReference type="ARBA" id="ARBA00004236"/>
    </source>
</evidence>
<evidence type="ECO:0000256" key="6">
    <source>
        <dbReference type="SAM" id="Phobius"/>
    </source>
</evidence>
<accession>A0A9D2MMK2</accession>
<evidence type="ECO:0000256" key="3">
    <source>
        <dbReference type="ARBA" id="ARBA00022692"/>
    </source>
</evidence>
<dbReference type="Proteomes" id="UP000823921">
    <property type="component" value="Unassembled WGS sequence"/>
</dbReference>
<comment type="caution">
    <text evidence="7">The sequence shown here is derived from an EMBL/GenBank/DDBJ whole genome shotgun (WGS) entry which is preliminary data.</text>
</comment>
<dbReference type="Pfam" id="PF04347">
    <property type="entry name" value="FliO"/>
    <property type="match status" value="1"/>
</dbReference>
<keyword evidence="7" id="KW-0969">Cilium</keyword>
<keyword evidence="7" id="KW-0966">Cell projection</keyword>
<organism evidence="7 8">
    <name type="scientific">Candidatus Flavonifractor intestinigallinarum</name>
    <dbReference type="NCBI Taxonomy" id="2838586"/>
    <lineage>
        <taxon>Bacteria</taxon>
        <taxon>Bacillati</taxon>
        <taxon>Bacillota</taxon>
        <taxon>Clostridia</taxon>
        <taxon>Eubacteriales</taxon>
        <taxon>Oscillospiraceae</taxon>
        <taxon>Flavonifractor</taxon>
    </lineage>
</organism>
<sequence>MVQEVLLLLKALLITVLVLVLAYWFTRHMAGRMAGGSRVRGRCITVLEQVSVGKESKLLLARLGDRLYFLAMTPGGITILREVTEEEAASWTGPESSPAETPDSFAQAIRRVLEKRRK</sequence>
<reference evidence="7" key="2">
    <citation type="submission" date="2021-04" db="EMBL/GenBank/DDBJ databases">
        <authorList>
            <person name="Gilroy R."/>
        </authorList>
    </citation>
    <scope>NUCLEOTIDE SEQUENCE</scope>
    <source>
        <strain evidence="7">CHK192-8294</strain>
    </source>
</reference>
<evidence type="ECO:0000313" key="7">
    <source>
        <dbReference type="EMBL" id="HJB80907.1"/>
    </source>
</evidence>
<comment type="subcellular location">
    <subcellularLocation>
        <location evidence="1">Cell membrane</location>
    </subcellularLocation>
</comment>
<dbReference type="AlphaFoldDB" id="A0A9D2MMK2"/>
<feature type="transmembrane region" description="Helical" evidence="6">
    <location>
        <begin position="6"/>
        <end position="25"/>
    </location>
</feature>
<evidence type="ECO:0000256" key="5">
    <source>
        <dbReference type="ARBA" id="ARBA00023136"/>
    </source>
</evidence>
<reference evidence="7" key="1">
    <citation type="journal article" date="2021" name="PeerJ">
        <title>Extensive microbial diversity within the chicken gut microbiome revealed by metagenomics and culture.</title>
        <authorList>
            <person name="Gilroy R."/>
            <person name="Ravi A."/>
            <person name="Getino M."/>
            <person name="Pursley I."/>
            <person name="Horton D.L."/>
            <person name="Alikhan N.F."/>
            <person name="Baker D."/>
            <person name="Gharbi K."/>
            <person name="Hall N."/>
            <person name="Watson M."/>
            <person name="Adriaenssens E.M."/>
            <person name="Foster-Nyarko E."/>
            <person name="Jarju S."/>
            <person name="Secka A."/>
            <person name="Antonio M."/>
            <person name="Oren A."/>
            <person name="Chaudhuri R.R."/>
            <person name="La Ragione R."/>
            <person name="Hildebrand F."/>
            <person name="Pallen M.J."/>
        </authorList>
    </citation>
    <scope>NUCLEOTIDE SEQUENCE</scope>
    <source>
        <strain evidence="7">CHK192-8294</strain>
    </source>
</reference>
<evidence type="ECO:0000313" key="8">
    <source>
        <dbReference type="Proteomes" id="UP000823921"/>
    </source>
</evidence>
<keyword evidence="5 6" id="KW-0472">Membrane</keyword>
<dbReference type="GO" id="GO:0044781">
    <property type="term" value="P:bacterial-type flagellum organization"/>
    <property type="evidence" value="ECO:0007669"/>
    <property type="project" value="InterPro"/>
</dbReference>
<gene>
    <name evidence="7" type="ORF">H9712_07970</name>
</gene>
<keyword evidence="7" id="KW-0282">Flagellum</keyword>
<keyword evidence="4 6" id="KW-1133">Transmembrane helix</keyword>
<protein>
    <submittedName>
        <fullName evidence="7">Flagellar biosynthetic protein FliO</fullName>
    </submittedName>
</protein>
<dbReference type="InterPro" id="IPR022781">
    <property type="entry name" value="Flagellar_biosynth_FliO"/>
</dbReference>
<proteinExistence type="predicted"/>
<evidence type="ECO:0000256" key="2">
    <source>
        <dbReference type="ARBA" id="ARBA00022475"/>
    </source>
</evidence>